<dbReference type="AlphaFoldDB" id="A0A809R379"/>
<organism evidence="1 2">
    <name type="scientific">Candidatus Desulfobacillus denitrificans</name>
    <dbReference type="NCBI Taxonomy" id="2608985"/>
    <lineage>
        <taxon>Bacteria</taxon>
        <taxon>Pseudomonadati</taxon>
        <taxon>Pseudomonadota</taxon>
        <taxon>Betaproteobacteria</taxon>
        <taxon>Candidatus Desulfobacillus</taxon>
    </lineage>
</organism>
<dbReference type="EMBL" id="AP021857">
    <property type="protein sequence ID" value="BBO21178.1"/>
    <property type="molecule type" value="Genomic_DNA"/>
</dbReference>
<sequence>MEKRKPHYPLAQIKAGVAARGAEAFTATALAGGYAMGLDLAGMLKVIVGLLERCFFKSMTAHADHRLWQDVYHAETPAGPAYVKFTLRIDGSIVISFKRL</sequence>
<dbReference type="GO" id="GO:0044010">
    <property type="term" value="P:single-species biofilm formation"/>
    <property type="evidence" value="ECO:0007669"/>
    <property type="project" value="InterPro"/>
</dbReference>
<dbReference type="Proteomes" id="UP000662914">
    <property type="component" value="Chromosome"/>
</dbReference>
<name>A0A809R379_9PROT</name>
<dbReference type="GO" id="GO:0017148">
    <property type="term" value="P:negative regulation of translation"/>
    <property type="evidence" value="ECO:0007669"/>
    <property type="project" value="InterPro"/>
</dbReference>
<dbReference type="KEGG" id="ddz:DSYM_18770"/>
<proteinExistence type="predicted"/>
<dbReference type="Pfam" id="PF15723">
    <property type="entry name" value="MqsR_toxin"/>
    <property type="match status" value="1"/>
</dbReference>
<dbReference type="CDD" id="cd12869">
    <property type="entry name" value="MqsR"/>
    <property type="match status" value="1"/>
</dbReference>
<evidence type="ECO:0000313" key="2">
    <source>
        <dbReference type="Proteomes" id="UP000662914"/>
    </source>
</evidence>
<dbReference type="GO" id="GO:0009372">
    <property type="term" value="P:quorum sensing"/>
    <property type="evidence" value="ECO:0007669"/>
    <property type="project" value="InterPro"/>
</dbReference>
<dbReference type="InterPro" id="IPR038493">
    <property type="entry name" value="MqsR_sf"/>
</dbReference>
<reference evidence="1" key="1">
    <citation type="journal article" name="DNA Res.">
        <title>The physiological potential of anammox bacteria as revealed by their core genome structure.</title>
        <authorList>
            <person name="Okubo T."/>
            <person name="Toyoda A."/>
            <person name="Fukuhara K."/>
            <person name="Uchiyama I."/>
            <person name="Harigaya Y."/>
            <person name="Kuroiwa M."/>
            <person name="Suzuki T."/>
            <person name="Murakami Y."/>
            <person name="Suwa Y."/>
            <person name="Takami H."/>
        </authorList>
    </citation>
    <scope>NUCLEOTIDE SEQUENCE</scope>
    <source>
        <strain evidence="1">317325-3</strain>
    </source>
</reference>
<evidence type="ECO:0000313" key="1">
    <source>
        <dbReference type="EMBL" id="BBO21178.1"/>
    </source>
</evidence>
<protein>
    <submittedName>
        <fullName evidence="1">Motility quorum-sensing regulator MqsR</fullName>
    </submittedName>
</protein>
<accession>A0A809R379</accession>
<gene>
    <name evidence="1" type="ORF">DSYM_18770</name>
</gene>
<dbReference type="InterPro" id="IPR031451">
    <property type="entry name" value="MqsR_toxin"/>
</dbReference>
<dbReference type="Gene3D" id="3.30.2310.40">
    <property type="match status" value="1"/>
</dbReference>